<feature type="region of interest" description="Disordered" evidence="1">
    <location>
        <begin position="86"/>
        <end position="109"/>
    </location>
</feature>
<evidence type="ECO:0000256" key="1">
    <source>
        <dbReference type="SAM" id="MobiDB-lite"/>
    </source>
</evidence>
<keyword evidence="2" id="KW-1185">Reference proteome</keyword>
<dbReference type="RefSeq" id="XP_024880021.1">
    <property type="nucleotide sequence ID" value="XM_025024253.1"/>
</dbReference>
<feature type="region of interest" description="Disordered" evidence="1">
    <location>
        <begin position="1"/>
        <end position="65"/>
    </location>
</feature>
<dbReference type="Proteomes" id="UP000504618">
    <property type="component" value="Unplaced"/>
</dbReference>
<sequence>MDDDMMDMDEQHNSNHSMDQQMDTEESEPIPELGPAALGLQRVGTQPPSKPNPPTQPVQVLNRRGMPARIRKKNKLFYDDVLINHPHHRIKKDPSAIDVKQSPKKMMRP</sequence>
<reference evidence="3" key="1">
    <citation type="submission" date="2025-08" db="UniProtKB">
        <authorList>
            <consortium name="RefSeq"/>
        </authorList>
    </citation>
    <scope>IDENTIFICATION</scope>
    <source>
        <tissue evidence="3">Whole body</tissue>
    </source>
</reference>
<protein>
    <submittedName>
        <fullName evidence="3">Uncharacterized protein LOC112459885</fullName>
    </submittedName>
</protein>
<accession>A0A6J1QFJ7</accession>
<gene>
    <name evidence="3" type="primary">LOC112459885</name>
</gene>
<dbReference type="AlphaFoldDB" id="A0A6J1QFJ7"/>
<evidence type="ECO:0000313" key="3">
    <source>
        <dbReference type="RefSeq" id="XP_024880021.1"/>
    </source>
</evidence>
<organism evidence="2 3">
    <name type="scientific">Temnothorax curvispinosus</name>
    <dbReference type="NCBI Taxonomy" id="300111"/>
    <lineage>
        <taxon>Eukaryota</taxon>
        <taxon>Metazoa</taxon>
        <taxon>Ecdysozoa</taxon>
        <taxon>Arthropoda</taxon>
        <taxon>Hexapoda</taxon>
        <taxon>Insecta</taxon>
        <taxon>Pterygota</taxon>
        <taxon>Neoptera</taxon>
        <taxon>Endopterygota</taxon>
        <taxon>Hymenoptera</taxon>
        <taxon>Apocrita</taxon>
        <taxon>Aculeata</taxon>
        <taxon>Formicoidea</taxon>
        <taxon>Formicidae</taxon>
        <taxon>Myrmicinae</taxon>
        <taxon>Temnothorax</taxon>
    </lineage>
</organism>
<feature type="non-terminal residue" evidence="3">
    <location>
        <position position="109"/>
    </location>
</feature>
<dbReference type="OrthoDB" id="2339771at2759"/>
<name>A0A6J1QFJ7_9HYME</name>
<proteinExistence type="predicted"/>
<dbReference type="GeneID" id="112459885"/>
<evidence type="ECO:0000313" key="2">
    <source>
        <dbReference type="Proteomes" id="UP000504618"/>
    </source>
</evidence>